<protein>
    <submittedName>
        <fullName evidence="1">Uncharacterized protein</fullName>
    </submittedName>
</protein>
<organism evidence="1 2">
    <name type="scientific">Forsythia ovata</name>
    <dbReference type="NCBI Taxonomy" id="205694"/>
    <lineage>
        <taxon>Eukaryota</taxon>
        <taxon>Viridiplantae</taxon>
        <taxon>Streptophyta</taxon>
        <taxon>Embryophyta</taxon>
        <taxon>Tracheophyta</taxon>
        <taxon>Spermatophyta</taxon>
        <taxon>Magnoliopsida</taxon>
        <taxon>eudicotyledons</taxon>
        <taxon>Gunneridae</taxon>
        <taxon>Pentapetalae</taxon>
        <taxon>asterids</taxon>
        <taxon>lamiids</taxon>
        <taxon>Lamiales</taxon>
        <taxon>Oleaceae</taxon>
        <taxon>Forsythieae</taxon>
        <taxon>Forsythia</taxon>
    </lineage>
</organism>
<evidence type="ECO:0000313" key="1">
    <source>
        <dbReference type="EMBL" id="KAL2529627.1"/>
    </source>
</evidence>
<dbReference type="AlphaFoldDB" id="A0ABD1UXE1"/>
<reference evidence="2" key="1">
    <citation type="submission" date="2024-07" db="EMBL/GenBank/DDBJ databases">
        <title>Two chromosome-level genome assemblies of Korean endemic species Abeliophyllum distichum and Forsythia ovata (Oleaceae).</title>
        <authorList>
            <person name="Jang H."/>
        </authorList>
    </citation>
    <scope>NUCLEOTIDE SEQUENCE [LARGE SCALE GENOMIC DNA]</scope>
</reference>
<gene>
    <name evidence="1" type="ORF">Fot_22228</name>
</gene>
<accession>A0ABD1UXE1</accession>
<dbReference type="Proteomes" id="UP001604277">
    <property type="component" value="Unassembled WGS sequence"/>
</dbReference>
<dbReference type="EMBL" id="JBFOLJ010000006">
    <property type="protein sequence ID" value="KAL2529627.1"/>
    <property type="molecule type" value="Genomic_DNA"/>
</dbReference>
<proteinExistence type="predicted"/>
<name>A0ABD1UXE1_9LAMI</name>
<evidence type="ECO:0000313" key="2">
    <source>
        <dbReference type="Proteomes" id="UP001604277"/>
    </source>
</evidence>
<keyword evidence="2" id="KW-1185">Reference proteome</keyword>
<comment type="caution">
    <text evidence="1">The sequence shown here is derived from an EMBL/GenBank/DDBJ whole genome shotgun (WGS) entry which is preliminary data.</text>
</comment>
<sequence length="101" mass="11407">MVLGKLPATAAIAAASVNKYWTFTFGKAAENAELMELLKLAKMYISRSHMLNCELYKVLVMKVDELRSTVGRDKDVDALRLENKDLRKQLAFSEDTRARAI</sequence>